<dbReference type="Proteomes" id="UP001431776">
    <property type="component" value="Unassembled WGS sequence"/>
</dbReference>
<dbReference type="EMBL" id="JASCXX010000021">
    <property type="protein sequence ID" value="MDI6450520.1"/>
    <property type="molecule type" value="Genomic_DNA"/>
</dbReference>
<dbReference type="AlphaFoldDB" id="A0AAW6U0T9"/>
<organism evidence="1 2">
    <name type="scientific">Anaerobaca lacustris</name>
    <dbReference type="NCBI Taxonomy" id="3044600"/>
    <lineage>
        <taxon>Bacteria</taxon>
        <taxon>Pseudomonadati</taxon>
        <taxon>Planctomycetota</taxon>
        <taxon>Phycisphaerae</taxon>
        <taxon>Sedimentisphaerales</taxon>
        <taxon>Anaerobacaceae</taxon>
        <taxon>Anaerobaca</taxon>
    </lineage>
</organism>
<accession>A0AAW6U0T9</accession>
<protein>
    <submittedName>
        <fullName evidence="1">Uncharacterized protein</fullName>
    </submittedName>
</protein>
<comment type="caution">
    <text evidence="1">The sequence shown here is derived from an EMBL/GenBank/DDBJ whole genome shotgun (WGS) entry which is preliminary data.</text>
</comment>
<dbReference type="RefSeq" id="WP_349245931.1">
    <property type="nucleotide sequence ID" value="NZ_JASCXX010000021.1"/>
</dbReference>
<proteinExistence type="predicted"/>
<evidence type="ECO:0000313" key="1">
    <source>
        <dbReference type="EMBL" id="MDI6450520.1"/>
    </source>
</evidence>
<keyword evidence="2" id="KW-1185">Reference proteome</keyword>
<sequence>MTTEENQLQWFIEWAYSPKDFFEELPQIQHEHCQLSIEPGKIIAKIEPAYGDPRPALRDQLHAKLEHLFIGIQLVSTKAFSLAVSSVYNQRSTGERNCFVEVANLVCVASVSADYKITDKDGKVIADSRAERTERATSVADLAAKYGRSDAVAGKILQSHRNAVDDPDNSLIHLYEICDALRKCFGSEREAQKKLDIKQAWKQLGRLANNEPLRQGRHRGRTLTELRDATKAELDTAFTSAQAMIERYLKHLDSTS</sequence>
<evidence type="ECO:0000313" key="2">
    <source>
        <dbReference type="Proteomes" id="UP001431776"/>
    </source>
</evidence>
<reference evidence="1" key="1">
    <citation type="submission" date="2023-05" db="EMBL/GenBank/DDBJ databases">
        <title>Anaerotaeda fermentans gen. nov., sp. nov., a novel anaerobic planctomycete of the new family within the order Sedimentisphaerales isolated from Taman Peninsula, Russia.</title>
        <authorList>
            <person name="Khomyakova M.A."/>
            <person name="Merkel A.Y."/>
            <person name="Slobodkin A.I."/>
        </authorList>
    </citation>
    <scope>NUCLEOTIDE SEQUENCE</scope>
    <source>
        <strain evidence="1">M17dextr</strain>
    </source>
</reference>
<gene>
    <name evidence="1" type="ORF">QJ522_15780</name>
</gene>
<name>A0AAW6U0T9_9BACT</name>